<dbReference type="PANTHER" id="PTHR11352">
    <property type="entry name" value="PROLIFERATING CELL NUCLEAR ANTIGEN"/>
    <property type="match status" value="1"/>
</dbReference>
<dbReference type="Gene3D" id="3.70.10.10">
    <property type="match status" value="1"/>
</dbReference>
<gene>
    <name evidence="10" type="ORF">NDN08_005115</name>
</gene>
<keyword evidence="4 7" id="KW-0238">DNA-binding</keyword>
<keyword evidence="3 7" id="KW-0235">DNA replication</keyword>
<name>A0AAV8V0Q6_9RHOD</name>
<evidence type="ECO:0000256" key="1">
    <source>
        <dbReference type="ARBA" id="ARBA00004123"/>
    </source>
</evidence>
<dbReference type="GO" id="GO:0006275">
    <property type="term" value="P:regulation of DNA replication"/>
    <property type="evidence" value="ECO:0007669"/>
    <property type="project" value="InterPro"/>
</dbReference>
<accession>A0AAV8V0Q6</accession>
<evidence type="ECO:0000313" key="11">
    <source>
        <dbReference type="Proteomes" id="UP001157974"/>
    </source>
</evidence>
<dbReference type="GO" id="GO:0006272">
    <property type="term" value="P:leading strand elongation"/>
    <property type="evidence" value="ECO:0007669"/>
    <property type="project" value="TreeGrafter"/>
</dbReference>
<dbReference type="InterPro" id="IPR022659">
    <property type="entry name" value="Pr_cel_nuc_antig_CS"/>
</dbReference>
<evidence type="ECO:0000256" key="3">
    <source>
        <dbReference type="ARBA" id="ARBA00022705"/>
    </source>
</evidence>
<evidence type="ECO:0000259" key="9">
    <source>
        <dbReference type="Pfam" id="PF02747"/>
    </source>
</evidence>
<evidence type="ECO:0000259" key="8">
    <source>
        <dbReference type="Pfam" id="PF00705"/>
    </source>
</evidence>
<dbReference type="PRINTS" id="PR00339">
    <property type="entry name" value="PCNACYCLIN"/>
</dbReference>
<evidence type="ECO:0000256" key="5">
    <source>
        <dbReference type="ARBA" id="ARBA00023242"/>
    </source>
</evidence>
<dbReference type="GO" id="GO:0019985">
    <property type="term" value="P:translesion synthesis"/>
    <property type="evidence" value="ECO:0007669"/>
    <property type="project" value="TreeGrafter"/>
</dbReference>
<dbReference type="NCBIfam" id="TIGR00590">
    <property type="entry name" value="pcna"/>
    <property type="match status" value="1"/>
</dbReference>
<dbReference type="Pfam" id="PF02747">
    <property type="entry name" value="PCNA_C"/>
    <property type="match status" value="1"/>
</dbReference>
<dbReference type="InterPro" id="IPR000730">
    <property type="entry name" value="Pr_cel_nuc_antig"/>
</dbReference>
<organism evidence="10 11">
    <name type="scientific">Rhodosorus marinus</name>
    <dbReference type="NCBI Taxonomy" id="101924"/>
    <lineage>
        <taxon>Eukaryota</taxon>
        <taxon>Rhodophyta</taxon>
        <taxon>Stylonematophyceae</taxon>
        <taxon>Stylonematales</taxon>
        <taxon>Stylonemataceae</taxon>
        <taxon>Rhodosorus</taxon>
    </lineage>
</organism>
<dbReference type="GO" id="GO:0003677">
    <property type="term" value="F:DNA binding"/>
    <property type="evidence" value="ECO:0007669"/>
    <property type="project" value="UniProtKB-KW"/>
</dbReference>
<dbReference type="EMBL" id="JAMWBK010000001">
    <property type="protein sequence ID" value="KAJ8908406.1"/>
    <property type="molecule type" value="Genomic_DNA"/>
</dbReference>
<feature type="domain" description="Proliferating cell nuclear antigen PCNA N-terminal" evidence="8">
    <location>
        <begin position="1"/>
        <end position="124"/>
    </location>
</feature>
<keyword evidence="11" id="KW-1185">Reference proteome</keyword>
<dbReference type="FunFam" id="3.70.10.10:FF:000001">
    <property type="entry name" value="Proliferating cell nuclear antigen"/>
    <property type="match status" value="1"/>
</dbReference>
<sequence length="262" mass="28989">MFEARLEESAVLKKILDSVRDLVQEANWDCNDDGIVMQSMDSSHISLVCFMVRASSFEVYQCERNVSLGVKIDSLAKVLKCAASDDSVTLKADENEPNTMDILFESKKNDRISDFQLKLMVIDQEMLGIPESDYTSTVEMSSAEFRRIMGDLSTMGDSVTIEINKGGASFSTKGDIGSGNICLQKSASVDKPKDGVKITMVEPVKSTFSLKFLNIFAKAAALSDTVVLSMSEEYPIRIEFAIDKDVGYVRYYLAPKIEGQES</sequence>
<evidence type="ECO:0000256" key="2">
    <source>
        <dbReference type="ARBA" id="ARBA00010462"/>
    </source>
</evidence>
<evidence type="ECO:0000256" key="4">
    <source>
        <dbReference type="ARBA" id="ARBA00023125"/>
    </source>
</evidence>
<dbReference type="CDD" id="cd00577">
    <property type="entry name" value="PCNA"/>
    <property type="match status" value="1"/>
</dbReference>
<comment type="caution">
    <text evidence="10">The sequence shown here is derived from an EMBL/GenBank/DDBJ whole genome shotgun (WGS) entry which is preliminary data.</text>
</comment>
<evidence type="ECO:0000313" key="10">
    <source>
        <dbReference type="EMBL" id="KAJ8908406.1"/>
    </source>
</evidence>
<dbReference type="InterPro" id="IPR046938">
    <property type="entry name" value="DNA_clamp_sf"/>
</dbReference>
<dbReference type="GO" id="GO:0043626">
    <property type="term" value="C:PCNA complex"/>
    <property type="evidence" value="ECO:0007669"/>
    <property type="project" value="TreeGrafter"/>
</dbReference>
<comment type="function">
    <text evidence="6">This protein is an auxiliary protein of DNA polymerase delta and is involved in the control of eukaryotic DNA replication by increasing the polymerase's processivity during elongation of the leading strand.</text>
</comment>
<dbReference type="HAMAP" id="MF_00317">
    <property type="entry name" value="DNApol_clamp_arch"/>
    <property type="match status" value="1"/>
</dbReference>
<dbReference type="GO" id="GO:0030337">
    <property type="term" value="F:DNA polymerase processivity factor activity"/>
    <property type="evidence" value="ECO:0007669"/>
    <property type="project" value="InterPro"/>
</dbReference>
<dbReference type="PROSITE" id="PS01251">
    <property type="entry name" value="PCNA_1"/>
    <property type="match status" value="1"/>
</dbReference>
<dbReference type="PANTHER" id="PTHR11352:SF0">
    <property type="entry name" value="PROLIFERATING CELL NUCLEAR ANTIGEN"/>
    <property type="match status" value="1"/>
</dbReference>
<feature type="domain" description="Proliferating cell nuclear antigen PCNA C-terminal" evidence="9">
    <location>
        <begin position="128"/>
        <end position="256"/>
    </location>
</feature>
<reference evidence="10 11" key="1">
    <citation type="journal article" date="2023" name="Nat. Commun.">
        <title>Origin of minicircular mitochondrial genomes in red algae.</title>
        <authorList>
            <person name="Lee Y."/>
            <person name="Cho C.H."/>
            <person name="Lee Y.M."/>
            <person name="Park S.I."/>
            <person name="Yang J.H."/>
            <person name="West J.A."/>
            <person name="Bhattacharya D."/>
            <person name="Yoon H.S."/>
        </authorList>
    </citation>
    <scope>NUCLEOTIDE SEQUENCE [LARGE SCALE GENOMIC DNA]</scope>
    <source>
        <strain evidence="10 11">CCMP1338</strain>
        <tissue evidence="10">Whole cell</tissue>
    </source>
</reference>
<dbReference type="InterPro" id="IPR022648">
    <property type="entry name" value="Pr_cel_nuc_antig_N"/>
</dbReference>
<dbReference type="GO" id="GO:0006298">
    <property type="term" value="P:mismatch repair"/>
    <property type="evidence" value="ECO:0007669"/>
    <property type="project" value="TreeGrafter"/>
</dbReference>
<comment type="subcellular location">
    <subcellularLocation>
        <location evidence="1 6">Nucleus</location>
    </subcellularLocation>
</comment>
<dbReference type="SUPFAM" id="SSF55979">
    <property type="entry name" value="DNA clamp"/>
    <property type="match status" value="2"/>
</dbReference>
<evidence type="ECO:0000256" key="6">
    <source>
        <dbReference type="RuleBase" id="RU000641"/>
    </source>
</evidence>
<protein>
    <recommendedName>
        <fullName evidence="6">DNA sliding clamp PCNA</fullName>
    </recommendedName>
</protein>
<keyword evidence="5 6" id="KW-0539">Nucleus</keyword>
<proteinExistence type="inferred from homology"/>
<dbReference type="Pfam" id="PF00705">
    <property type="entry name" value="PCNA_N"/>
    <property type="match status" value="1"/>
</dbReference>
<evidence type="ECO:0000256" key="7">
    <source>
        <dbReference type="RuleBase" id="RU003671"/>
    </source>
</evidence>
<dbReference type="Proteomes" id="UP001157974">
    <property type="component" value="Unassembled WGS sequence"/>
</dbReference>
<dbReference type="InterPro" id="IPR022649">
    <property type="entry name" value="Pr_cel_nuc_antig_C"/>
</dbReference>
<comment type="similarity">
    <text evidence="2 7">Belongs to the PCNA family.</text>
</comment>
<dbReference type="AlphaFoldDB" id="A0AAV8V0Q6"/>